<accession>A0A9P6H2W8</accession>
<organism evidence="2 3">
    <name type="scientific">Thelephora terrestris</name>
    <dbReference type="NCBI Taxonomy" id="56493"/>
    <lineage>
        <taxon>Eukaryota</taxon>
        <taxon>Fungi</taxon>
        <taxon>Dikarya</taxon>
        <taxon>Basidiomycota</taxon>
        <taxon>Agaricomycotina</taxon>
        <taxon>Agaricomycetes</taxon>
        <taxon>Thelephorales</taxon>
        <taxon>Thelephoraceae</taxon>
        <taxon>Thelephora</taxon>
    </lineage>
</organism>
<dbReference type="Pfam" id="PF12776">
    <property type="entry name" value="Myb_DNA-bind_3"/>
    <property type="match status" value="1"/>
</dbReference>
<dbReference type="Proteomes" id="UP000736335">
    <property type="component" value="Unassembled WGS sequence"/>
</dbReference>
<reference evidence="2" key="1">
    <citation type="journal article" date="2020" name="Nat. Commun.">
        <title>Large-scale genome sequencing of mycorrhizal fungi provides insights into the early evolution of symbiotic traits.</title>
        <authorList>
            <person name="Miyauchi S."/>
            <person name="Kiss E."/>
            <person name="Kuo A."/>
            <person name="Drula E."/>
            <person name="Kohler A."/>
            <person name="Sanchez-Garcia M."/>
            <person name="Morin E."/>
            <person name="Andreopoulos B."/>
            <person name="Barry K.W."/>
            <person name="Bonito G."/>
            <person name="Buee M."/>
            <person name="Carver A."/>
            <person name="Chen C."/>
            <person name="Cichocki N."/>
            <person name="Clum A."/>
            <person name="Culley D."/>
            <person name="Crous P.W."/>
            <person name="Fauchery L."/>
            <person name="Girlanda M."/>
            <person name="Hayes R.D."/>
            <person name="Keri Z."/>
            <person name="LaButti K."/>
            <person name="Lipzen A."/>
            <person name="Lombard V."/>
            <person name="Magnuson J."/>
            <person name="Maillard F."/>
            <person name="Murat C."/>
            <person name="Nolan M."/>
            <person name="Ohm R.A."/>
            <person name="Pangilinan J."/>
            <person name="Pereira M.F."/>
            <person name="Perotto S."/>
            <person name="Peter M."/>
            <person name="Pfister S."/>
            <person name="Riley R."/>
            <person name="Sitrit Y."/>
            <person name="Stielow J.B."/>
            <person name="Szollosi G."/>
            <person name="Zifcakova L."/>
            <person name="Stursova M."/>
            <person name="Spatafora J.W."/>
            <person name="Tedersoo L."/>
            <person name="Vaario L.M."/>
            <person name="Yamada A."/>
            <person name="Yan M."/>
            <person name="Wang P."/>
            <person name="Xu J."/>
            <person name="Bruns T."/>
            <person name="Baldrian P."/>
            <person name="Vilgalys R."/>
            <person name="Dunand C."/>
            <person name="Henrissat B."/>
            <person name="Grigoriev I.V."/>
            <person name="Hibbett D."/>
            <person name="Nagy L.G."/>
            <person name="Martin F.M."/>
        </authorList>
    </citation>
    <scope>NUCLEOTIDE SEQUENCE</scope>
    <source>
        <strain evidence="2">UH-Tt-Lm1</strain>
    </source>
</reference>
<sequence length="126" mass="13945">QEDRIIVKTLLAKKAAGNQAQSGWKSTVWSAVATELKKVAVGGGAEKTASKCSDHHSNLKSEYMQVKRLRGMSGFGWDDGRKLVVADDEHWNQLKKRDPNIGKWKTTLFPIYDEMNSLIDGVIATG</sequence>
<name>A0A9P6H2W8_9AGAM</name>
<reference evidence="2" key="2">
    <citation type="submission" date="2020-11" db="EMBL/GenBank/DDBJ databases">
        <authorList>
            <consortium name="DOE Joint Genome Institute"/>
            <person name="Kuo A."/>
            <person name="Miyauchi S."/>
            <person name="Kiss E."/>
            <person name="Drula E."/>
            <person name="Kohler A."/>
            <person name="Sanchez-Garcia M."/>
            <person name="Andreopoulos B."/>
            <person name="Barry K.W."/>
            <person name="Bonito G."/>
            <person name="Buee M."/>
            <person name="Carver A."/>
            <person name="Chen C."/>
            <person name="Cichocki N."/>
            <person name="Clum A."/>
            <person name="Culley D."/>
            <person name="Crous P.W."/>
            <person name="Fauchery L."/>
            <person name="Girlanda M."/>
            <person name="Hayes R."/>
            <person name="Keri Z."/>
            <person name="Labutti K."/>
            <person name="Lipzen A."/>
            <person name="Lombard V."/>
            <person name="Magnuson J."/>
            <person name="Maillard F."/>
            <person name="Morin E."/>
            <person name="Murat C."/>
            <person name="Nolan M."/>
            <person name="Ohm R."/>
            <person name="Pangilinan J."/>
            <person name="Pereira M."/>
            <person name="Perotto S."/>
            <person name="Peter M."/>
            <person name="Riley R."/>
            <person name="Sitrit Y."/>
            <person name="Stielow B."/>
            <person name="Szollosi G."/>
            <person name="Zifcakova L."/>
            <person name="Stursova M."/>
            <person name="Spatafora J.W."/>
            <person name="Tedersoo L."/>
            <person name="Vaario L.-M."/>
            <person name="Yamada A."/>
            <person name="Yan M."/>
            <person name="Wang P."/>
            <person name="Xu J."/>
            <person name="Bruns T."/>
            <person name="Baldrian P."/>
            <person name="Vilgalys R."/>
            <person name="Henrissat B."/>
            <person name="Grigoriev I.V."/>
            <person name="Hibbett D."/>
            <person name="Nagy L.G."/>
            <person name="Martin F.M."/>
        </authorList>
    </citation>
    <scope>NUCLEOTIDE SEQUENCE</scope>
    <source>
        <strain evidence="2">UH-Tt-Lm1</strain>
    </source>
</reference>
<dbReference type="AlphaFoldDB" id="A0A9P6H2W8"/>
<evidence type="ECO:0000313" key="3">
    <source>
        <dbReference type="Proteomes" id="UP000736335"/>
    </source>
</evidence>
<dbReference type="InterPro" id="IPR024752">
    <property type="entry name" value="Myb/SANT-like_dom"/>
</dbReference>
<dbReference type="PANTHER" id="PTHR47072">
    <property type="match status" value="1"/>
</dbReference>
<protein>
    <recommendedName>
        <fullName evidence="1">Myb/SANT-like domain-containing protein</fullName>
    </recommendedName>
</protein>
<feature type="non-terminal residue" evidence="2">
    <location>
        <position position="126"/>
    </location>
</feature>
<dbReference type="EMBL" id="WIUZ02000051">
    <property type="protein sequence ID" value="KAF9777305.1"/>
    <property type="molecule type" value="Genomic_DNA"/>
</dbReference>
<evidence type="ECO:0000313" key="2">
    <source>
        <dbReference type="EMBL" id="KAF9777305.1"/>
    </source>
</evidence>
<evidence type="ECO:0000259" key="1">
    <source>
        <dbReference type="Pfam" id="PF12776"/>
    </source>
</evidence>
<proteinExistence type="predicted"/>
<feature type="non-terminal residue" evidence="2">
    <location>
        <position position="1"/>
    </location>
</feature>
<keyword evidence="3" id="KW-1185">Reference proteome</keyword>
<gene>
    <name evidence="2" type="ORF">BJ322DRAFT_986067</name>
</gene>
<dbReference type="PANTHER" id="PTHR47072:SF4">
    <property type="entry name" value="MYB_SANT-LIKE DOMAIN-CONTAINING PROTEIN"/>
    <property type="match status" value="1"/>
</dbReference>
<comment type="caution">
    <text evidence="2">The sequence shown here is derived from an EMBL/GenBank/DDBJ whole genome shotgun (WGS) entry which is preliminary data.</text>
</comment>
<feature type="domain" description="Myb/SANT-like" evidence="1">
    <location>
        <begin position="1"/>
        <end position="93"/>
    </location>
</feature>
<dbReference type="OrthoDB" id="76215at2759"/>